<organism evidence="4 5">
    <name type="scientific">Rhodopirellula halodulae</name>
    <dbReference type="NCBI Taxonomy" id="2894198"/>
    <lineage>
        <taxon>Bacteria</taxon>
        <taxon>Pseudomonadati</taxon>
        <taxon>Planctomycetota</taxon>
        <taxon>Planctomycetia</taxon>
        <taxon>Pirellulales</taxon>
        <taxon>Pirellulaceae</taxon>
        <taxon>Rhodopirellula</taxon>
    </lineage>
</organism>
<dbReference type="NCBIfam" id="NF033580">
    <property type="entry name" value="transpos_IS5_3"/>
    <property type="match status" value="1"/>
</dbReference>
<proteinExistence type="predicted"/>
<feature type="domain" description="Transposase IS4-like" evidence="2">
    <location>
        <begin position="107"/>
        <end position="265"/>
    </location>
</feature>
<feature type="domain" description="Insertion element IS402-like" evidence="3">
    <location>
        <begin position="12"/>
        <end position="87"/>
    </location>
</feature>
<keyword evidence="5" id="KW-1185">Reference proteome</keyword>
<dbReference type="RefSeq" id="WP_230275675.1">
    <property type="nucleotide sequence ID" value="NZ_JAJKFW010000036.1"/>
</dbReference>
<dbReference type="Pfam" id="PF01609">
    <property type="entry name" value="DDE_Tnp_1"/>
    <property type="match status" value="1"/>
</dbReference>
<comment type="caution">
    <text evidence="4">The sequence shown here is derived from an EMBL/GenBank/DDBJ whole genome shotgun (WGS) entry which is preliminary data.</text>
</comment>
<evidence type="ECO:0000256" key="1">
    <source>
        <dbReference type="SAM" id="MobiDB-lite"/>
    </source>
</evidence>
<name>A0ABS8NLS5_9BACT</name>
<dbReference type="Pfam" id="PF13340">
    <property type="entry name" value="DUF4096"/>
    <property type="match status" value="1"/>
</dbReference>
<dbReference type="EMBL" id="JAJKFW010000036">
    <property type="protein sequence ID" value="MCC9644334.1"/>
    <property type="molecule type" value="Genomic_DNA"/>
</dbReference>
<dbReference type="PANTHER" id="PTHR30007">
    <property type="entry name" value="PHP DOMAIN PROTEIN"/>
    <property type="match status" value="1"/>
</dbReference>
<dbReference type="PANTHER" id="PTHR30007:SF0">
    <property type="entry name" value="TRANSPOSASE"/>
    <property type="match status" value="1"/>
</dbReference>
<accession>A0ABS8NLS5</accession>
<feature type="compositionally biased region" description="Basic and acidic residues" evidence="1">
    <location>
        <begin position="120"/>
        <end position="130"/>
    </location>
</feature>
<evidence type="ECO:0000313" key="5">
    <source>
        <dbReference type="Proteomes" id="UP001430306"/>
    </source>
</evidence>
<dbReference type="Proteomes" id="UP001430306">
    <property type="component" value="Unassembled WGS sequence"/>
</dbReference>
<evidence type="ECO:0000259" key="3">
    <source>
        <dbReference type="Pfam" id="PF13340"/>
    </source>
</evidence>
<dbReference type="InterPro" id="IPR002559">
    <property type="entry name" value="Transposase_11"/>
</dbReference>
<protein>
    <submittedName>
        <fullName evidence="4">IS5 family transposase</fullName>
    </submittedName>
</protein>
<evidence type="ECO:0000259" key="2">
    <source>
        <dbReference type="Pfam" id="PF01609"/>
    </source>
</evidence>
<sequence>MDGQRSFDNYRMPDELWEQMEQVLPAYPVSANGGRPRADLRRVADAIFYRLRTGCQWNAIPPELAPGSTAHAYYQKWAELGVFDELWDLAVKVYDELIGLDWQWQSIDGAMTKAPLGGEKTGKNPTDRGKLGTKRSLQTDASGIPVGLAVGGANVHDTRLLQETIADCVDRAATEVSQWENLCLDKAYDSTAVRELIESVYGYTSHIRSRGEEKCELDRATGERPRRWVVERTHGWLNRFRAILIRWDKNVQNHIAGLHLAFAYFIYSRLGVFG</sequence>
<feature type="region of interest" description="Disordered" evidence="1">
    <location>
        <begin position="113"/>
        <end position="133"/>
    </location>
</feature>
<gene>
    <name evidence="4" type="ORF">LOC71_18810</name>
</gene>
<dbReference type="InterPro" id="IPR025161">
    <property type="entry name" value="IS402-like_dom"/>
</dbReference>
<reference evidence="4" key="1">
    <citation type="submission" date="2021-11" db="EMBL/GenBank/DDBJ databases">
        <title>Genome sequence.</title>
        <authorList>
            <person name="Sun Q."/>
        </authorList>
    </citation>
    <scope>NUCLEOTIDE SEQUENCE</scope>
    <source>
        <strain evidence="4">JC740</strain>
    </source>
</reference>
<evidence type="ECO:0000313" key="4">
    <source>
        <dbReference type="EMBL" id="MCC9644334.1"/>
    </source>
</evidence>